<sequence length="419" mass="48161">MKQVILVLSIVWGFSLSLSAQREQPIDWKSDLDYLEKELPEKHCNLFAKKTNEYFLSGIRAIANHPEKQTDLQKALKIQQLLAQMGDSHTMLNFYPLLDNDRFLPFHLLWTNDGLHVLHTLPENQVILGCKLRSINQTPIPQIIDSLSTLFTVDNQSVVKTMVPGLIRSLQLLEYFGFADSSQVELSLETTDGTAVRHTIRSASLDRNNRVSVKPDSIAFYLKNERIFFTDAYFPDEQIYHILYNRCWSKELEAERGNQQKAEAMPSFKAFETKTLRTLNENPVRKLIFDLRMNGGGDSRQGSSYIETLADYLNKHPQIKLYVVLGRHTFSSAILNAMDFKRLTKAVFVGEETSGKPNHFGEVRSIRLPSSQLVVQYSTKYFKNMDEELNTLTPDVILETNFSDLKKGIDPVYEWVKKQ</sequence>
<reference evidence="2 3" key="1">
    <citation type="submission" date="2018-11" db="EMBL/GenBank/DDBJ databases">
        <title>Genomes From Bacteria Associated with the Canine Oral Cavity: a Test Case for Automated Genome-Based Taxonomic Assignment.</title>
        <authorList>
            <person name="Coil D.A."/>
            <person name="Jospin G."/>
            <person name="Darling A.E."/>
            <person name="Wallis C."/>
            <person name="Davis I.J."/>
            <person name="Harris S."/>
            <person name="Eisen J.A."/>
            <person name="Holcombe L.J."/>
            <person name="O'Flynn C."/>
        </authorList>
    </citation>
    <scope>NUCLEOTIDE SEQUENCE [LARGE SCALE GENOMIC DNA]</scope>
    <source>
        <strain evidence="2 3">OH2617_COT-023</strain>
    </source>
</reference>
<gene>
    <name evidence="2" type="ORF">EII40_11980</name>
</gene>
<name>A0A3P1XHX5_TANFO</name>
<dbReference type="SUPFAM" id="SSF52096">
    <property type="entry name" value="ClpP/crotonase"/>
    <property type="match status" value="1"/>
</dbReference>
<accession>A0A3P1XHX5</accession>
<dbReference type="OrthoDB" id="5480566at2"/>
<dbReference type="Proteomes" id="UP000278609">
    <property type="component" value="Unassembled WGS sequence"/>
</dbReference>
<organism evidence="2 3">
    <name type="scientific">Tannerella forsythia</name>
    <name type="common">Bacteroides forsythus</name>
    <dbReference type="NCBI Taxonomy" id="28112"/>
    <lineage>
        <taxon>Bacteria</taxon>
        <taxon>Pseudomonadati</taxon>
        <taxon>Bacteroidota</taxon>
        <taxon>Bacteroidia</taxon>
        <taxon>Bacteroidales</taxon>
        <taxon>Tannerellaceae</taxon>
        <taxon>Tannerella</taxon>
    </lineage>
</organism>
<feature type="chain" id="PRO_5018218069" description="Tail specific protease domain-containing protein" evidence="1">
    <location>
        <begin position="21"/>
        <end position="419"/>
    </location>
</feature>
<protein>
    <recommendedName>
        <fullName evidence="4">Tail specific protease domain-containing protein</fullName>
    </recommendedName>
</protein>
<dbReference type="EMBL" id="RQYS01000062">
    <property type="protein sequence ID" value="RRD58369.1"/>
    <property type="molecule type" value="Genomic_DNA"/>
</dbReference>
<proteinExistence type="predicted"/>
<comment type="caution">
    <text evidence="2">The sequence shown here is derived from an EMBL/GenBank/DDBJ whole genome shotgun (WGS) entry which is preliminary data.</text>
</comment>
<dbReference type="InterPro" id="IPR029045">
    <property type="entry name" value="ClpP/crotonase-like_dom_sf"/>
</dbReference>
<dbReference type="AlphaFoldDB" id="A0A3P1XHX5"/>
<keyword evidence="1" id="KW-0732">Signal</keyword>
<dbReference type="RefSeq" id="WP_124752462.1">
    <property type="nucleotide sequence ID" value="NZ_RQYS01000062.1"/>
</dbReference>
<feature type="signal peptide" evidence="1">
    <location>
        <begin position="1"/>
        <end position="20"/>
    </location>
</feature>
<evidence type="ECO:0008006" key="4">
    <source>
        <dbReference type="Google" id="ProtNLM"/>
    </source>
</evidence>
<dbReference type="Gene3D" id="3.90.226.10">
    <property type="entry name" value="2-enoyl-CoA Hydratase, Chain A, domain 1"/>
    <property type="match status" value="1"/>
</dbReference>
<evidence type="ECO:0000313" key="2">
    <source>
        <dbReference type="EMBL" id="RRD58369.1"/>
    </source>
</evidence>
<evidence type="ECO:0000313" key="3">
    <source>
        <dbReference type="Proteomes" id="UP000278609"/>
    </source>
</evidence>
<evidence type="ECO:0000256" key="1">
    <source>
        <dbReference type="SAM" id="SignalP"/>
    </source>
</evidence>